<dbReference type="EMBL" id="QXED01000005">
    <property type="protein sequence ID" value="RIV21187.1"/>
    <property type="molecule type" value="Genomic_DNA"/>
</dbReference>
<sequence length="157" mass="17143">MPCRLYLVFAFVSLLTAGYSQSVSPHPVPEEFASDYYVVTVNGQSVPVFHAGLNVYFASFEFVGNASVAVTSNANTDKYSGQTSNKEAVKIDEKGYWRGMPSCAHSRKIASPRLMVQPSALRFPTPGSTPLNEQEPGISKTMYCFFLPTGLIPAYPT</sequence>
<keyword evidence="1" id="KW-0732">Signal</keyword>
<accession>A0A418M5I8</accession>
<evidence type="ECO:0000256" key="1">
    <source>
        <dbReference type="SAM" id="SignalP"/>
    </source>
</evidence>
<dbReference type="AlphaFoldDB" id="A0A418M5I8"/>
<feature type="chain" id="PRO_5019362270" evidence="1">
    <location>
        <begin position="23"/>
        <end position="157"/>
    </location>
</feature>
<organism evidence="2 3">
    <name type="scientific">Fibrisoma montanum</name>
    <dbReference type="NCBI Taxonomy" id="2305895"/>
    <lineage>
        <taxon>Bacteria</taxon>
        <taxon>Pseudomonadati</taxon>
        <taxon>Bacteroidota</taxon>
        <taxon>Cytophagia</taxon>
        <taxon>Cytophagales</taxon>
        <taxon>Spirosomataceae</taxon>
        <taxon>Fibrisoma</taxon>
    </lineage>
</organism>
<feature type="signal peptide" evidence="1">
    <location>
        <begin position="1"/>
        <end position="22"/>
    </location>
</feature>
<comment type="caution">
    <text evidence="2">The sequence shown here is derived from an EMBL/GenBank/DDBJ whole genome shotgun (WGS) entry which is preliminary data.</text>
</comment>
<proteinExistence type="predicted"/>
<evidence type="ECO:0000313" key="2">
    <source>
        <dbReference type="EMBL" id="RIV21187.1"/>
    </source>
</evidence>
<protein>
    <submittedName>
        <fullName evidence="2">Uncharacterized protein</fullName>
    </submittedName>
</protein>
<keyword evidence="3" id="KW-1185">Reference proteome</keyword>
<reference evidence="2 3" key="1">
    <citation type="submission" date="2018-08" db="EMBL/GenBank/DDBJ databases">
        <title>Fibrisoma montanum sp. nov., isolated from Danxia mountain soil.</title>
        <authorList>
            <person name="Huang Y."/>
        </authorList>
    </citation>
    <scope>NUCLEOTIDE SEQUENCE [LARGE SCALE GENOMIC DNA]</scope>
    <source>
        <strain evidence="2 3">HYT19</strain>
    </source>
</reference>
<gene>
    <name evidence="2" type="ORF">DYU11_17325</name>
</gene>
<evidence type="ECO:0000313" key="3">
    <source>
        <dbReference type="Proteomes" id="UP000283523"/>
    </source>
</evidence>
<name>A0A418M5I8_9BACT</name>
<dbReference type="Proteomes" id="UP000283523">
    <property type="component" value="Unassembled WGS sequence"/>
</dbReference>